<accession>L0WAM9</accession>
<sequence>MVLNLAQFLMSLDADGDLSNGIQIPAGAQVNTGLSLNFDQDPTAFASAAQTVLNALTQSVDGGPFTLVDSSSVESHVVMALFLANAGFYEGKVQYSANDSTYMAFLVSREGAAYGVNLTQNGFYASAAFNEEAQSMNSLGEGTGFKIDGDTGATFLLDSKFANGKAQGKSPEMAYPKFTATRTLAFSPTLDESLVDQVKAMMPLAVDLGVNSEKLLVLSEEALNGMAFGAFNGGTPHAENESNELEYWSINYSEVVSAERGKVRLLALATNGYLADITIDLSGESPVVTTHWKQLFEKTSGTSSTFYQNYQLEGPGPL</sequence>
<evidence type="ECO:0000313" key="1">
    <source>
        <dbReference type="EMBL" id="EKF73147.1"/>
    </source>
</evidence>
<dbReference type="Proteomes" id="UP000010164">
    <property type="component" value="Unassembled WGS sequence"/>
</dbReference>
<evidence type="ECO:0000313" key="2">
    <source>
        <dbReference type="Proteomes" id="UP000010164"/>
    </source>
</evidence>
<gene>
    <name evidence="1" type="ORF">A11A3_15132</name>
</gene>
<dbReference type="PATRIC" id="fig|1177179.3.peg.2978"/>
<protein>
    <submittedName>
        <fullName evidence="1">Penicillin amidase</fullName>
    </submittedName>
</protein>
<name>L0WAM9_9GAMM</name>
<keyword evidence="2" id="KW-1185">Reference proteome</keyword>
<organism evidence="1 2">
    <name type="scientific">Alcanivorax hongdengensis A-11-3</name>
    <dbReference type="NCBI Taxonomy" id="1177179"/>
    <lineage>
        <taxon>Bacteria</taxon>
        <taxon>Pseudomonadati</taxon>
        <taxon>Pseudomonadota</taxon>
        <taxon>Gammaproteobacteria</taxon>
        <taxon>Oceanospirillales</taxon>
        <taxon>Alcanivoracaceae</taxon>
        <taxon>Alcanivorax</taxon>
    </lineage>
</organism>
<dbReference type="AlphaFoldDB" id="L0WAM9"/>
<dbReference type="EMBL" id="AMRJ01000033">
    <property type="protein sequence ID" value="EKF73147.1"/>
    <property type="molecule type" value="Genomic_DNA"/>
</dbReference>
<proteinExistence type="predicted"/>
<reference evidence="1 2" key="1">
    <citation type="journal article" date="2012" name="J. Bacteriol.">
        <title>Genome Sequence of the Alkane-Degrading Bacterium Alcanivorax hongdengensis Type Strain A-11-3.</title>
        <authorList>
            <person name="Lai Q."/>
            <person name="Shao Z."/>
        </authorList>
    </citation>
    <scope>NUCLEOTIDE SEQUENCE [LARGE SCALE GENOMIC DNA]</scope>
    <source>
        <strain evidence="1 2">A-11-3</strain>
    </source>
</reference>
<comment type="caution">
    <text evidence="1">The sequence shown here is derived from an EMBL/GenBank/DDBJ whole genome shotgun (WGS) entry which is preliminary data.</text>
</comment>